<dbReference type="AlphaFoldDB" id="A0A7L5BRW8"/>
<accession>A0A7L5BRW8</accession>
<evidence type="ECO:0000313" key="2">
    <source>
        <dbReference type="Proteomes" id="UP000464865"/>
    </source>
</evidence>
<proteinExistence type="predicted"/>
<keyword evidence="1" id="KW-0614">Plasmid</keyword>
<dbReference type="EMBL" id="CP048638">
    <property type="protein sequence ID" value="QIB41521.1"/>
    <property type="molecule type" value="Genomic_DNA"/>
</dbReference>
<name>A0A7L5BRW8_9HYPH</name>
<dbReference type="RefSeq" id="WP_164056980.1">
    <property type="nucleotide sequence ID" value="NZ_CP048638.1"/>
</dbReference>
<organism evidence="1 2">
    <name type="scientific">Rhizobium oryzihabitans</name>
    <dbReference type="NCBI Taxonomy" id="2267833"/>
    <lineage>
        <taxon>Bacteria</taxon>
        <taxon>Pseudomonadati</taxon>
        <taxon>Pseudomonadota</taxon>
        <taxon>Alphaproteobacteria</taxon>
        <taxon>Hyphomicrobiales</taxon>
        <taxon>Rhizobiaceae</taxon>
        <taxon>Rhizobium/Agrobacterium group</taxon>
        <taxon>Rhizobium</taxon>
    </lineage>
</organism>
<reference evidence="1 2" key="1">
    <citation type="submission" date="2020-02" db="EMBL/GenBank/DDBJ databases">
        <title>Plant-Promoting Endophytic Bacterium Rhizobium oryzihabitans sp. nov., Isolated from the Root of Rice.</title>
        <authorList>
            <person name="zhao J."/>
            <person name="Zhang G."/>
        </authorList>
    </citation>
    <scope>NUCLEOTIDE SEQUENCE [LARGE SCALE GENOMIC DNA]</scope>
    <source>
        <strain evidence="1 2">M15</strain>
        <plasmid evidence="1 2">p6</plasmid>
    </source>
</reference>
<evidence type="ECO:0000313" key="1">
    <source>
        <dbReference type="EMBL" id="QIB41521.1"/>
    </source>
</evidence>
<keyword evidence="2" id="KW-1185">Reference proteome</keyword>
<geneLocation type="plasmid" evidence="1 2">
    <name>p6</name>
</geneLocation>
<dbReference type="KEGG" id="roy:G3A56_27385"/>
<sequence length="97" mass="10872">MPSDHVDEPTLDEFTIPHVAFAAAEHYAVFPTAEKHELIQTLKRDVEARFARERENVAGHAAALKAIEDADARGLLEVIYGKETRNGDRRELYGAEL</sequence>
<dbReference type="Proteomes" id="UP000464865">
    <property type="component" value="Plasmid p6"/>
</dbReference>
<protein>
    <submittedName>
        <fullName evidence="1">Uncharacterized protein</fullName>
    </submittedName>
</protein>
<gene>
    <name evidence="1" type="ORF">G3A56_27385</name>
</gene>